<evidence type="ECO:0000313" key="1">
    <source>
        <dbReference type="EMBL" id="GAL30790.1"/>
    </source>
</evidence>
<protein>
    <submittedName>
        <fullName evidence="1">Flagellar assembly protein FliH</fullName>
    </submittedName>
</protein>
<name>A0ABQ0JPT6_9VIBR</name>
<dbReference type="EMBL" id="BBMS01000111">
    <property type="protein sequence ID" value="GAL30790.1"/>
    <property type="molecule type" value="Genomic_DNA"/>
</dbReference>
<keyword evidence="1" id="KW-0969">Cilium</keyword>
<evidence type="ECO:0000313" key="2">
    <source>
        <dbReference type="Proteomes" id="UP000029223"/>
    </source>
</evidence>
<dbReference type="Proteomes" id="UP000029223">
    <property type="component" value="Unassembled WGS sequence"/>
</dbReference>
<keyword evidence="2" id="KW-1185">Reference proteome</keyword>
<reference evidence="2" key="2">
    <citation type="submission" date="2014-09" db="EMBL/GenBank/DDBJ databases">
        <authorList>
            <consortium name="NBRP consortium"/>
            <person name="Sawabe T."/>
            <person name="Meirelles P."/>
            <person name="Nakanishi M."/>
            <person name="Sayaka M."/>
            <person name="Hattori M."/>
            <person name="Ohkuma M."/>
        </authorList>
    </citation>
    <scope>NUCLEOTIDE SEQUENCE [LARGE SCALE GENOMIC DNA]</scope>
    <source>
        <strain evidence="2">JCM 19239</strain>
    </source>
</reference>
<organism evidence="1 2">
    <name type="scientific">Vibrio variabilis</name>
    <dbReference type="NCBI Taxonomy" id="990271"/>
    <lineage>
        <taxon>Bacteria</taxon>
        <taxon>Pseudomonadati</taxon>
        <taxon>Pseudomonadota</taxon>
        <taxon>Gammaproteobacteria</taxon>
        <taxon>Vibrionales</taxon>
        <taxon>Vibrionaceae</taxon>
        <taxon>Vibrio</taxon>
    </lineage>
</organism>
<reference evidence="2" key="1">
    <citation type="submission" date="2014-09" db="EMBL/GenBank/DDBJ databases">
        <title>Vibrio variabilis JCM 19239. (C206) whole genome shotgun sequence.</title>
        <authorList>
            <person name="Sawabe T."/>
            <person name="Meirelles P."/>
            <person name="Nakanishi M."/>
            <person name="Sayaka M."/>
            <person name="Hattori M."/>
            <person name="Ohkuma M."/>
        </authorList>
    </citation>
    <scope>NUCLEOTIDE SEQUENCE [LARGE SCALE GENOMIC DNA]</scope>
    <source>
        <strain evidence="2">JCM 19239</strain>
    </source>
</reference>
<gene>
    <name evidence="1" type="ORF">JCM19239_4120</name>
</gene>
<accession>A0ABQ0JPT6</accession>
<keyword evidence="1" id="KW-0282">Flagellum</keyword>
<comment type="caution">
    <text evidence="1">The sequence shown here is derived from an EMBL/GenBank/DDBJ whole genome shotgun (WGS) entry which is preliminary data.</text>
</comment>
<proteinExistence type="predicted"/>
<keyword evidence="1" id="KW-0966">Cell projection</keyword>
<sequence length="38" mass="4308">MLTEEQIEQIKQGAYQEGLFQGQEAGFKQGYDKGKEEA</sequence>